<keyword evidence="2" id="KW-1185">Reference proteome</keyword>
<sequence length="93" mass="11155">MNTLENYLDKDMLLVKLNFWTPARSTPEIAHREVEYYISIFVDLKDKFKEVEGIYCTLIDFERVFSDVNVDIEVRTKLSKLLKHKLREQINML</sequence>
<name>A0A0J1JME4_9GAMM</name>
<accession>A0A0J1JME4</accession>
<evidence type="ECO:0000313" key="1">
    <source>
        <dbReference type="EMBL" id="KLV03302.1"/>
    </source>
</evidence>
<dbReference type="RefSeq" id="WP_047880571.1">
    <property type="nucleotide sequence ID" value="NZ_LDOT01000034.1"/>
</dbReference>
<comment type="caution">
    <text evidence="1">The sequence shown here is derived from an EMBL/GenBank/DDBJ whole genome shotgun (WGS) entry which is preliminary data.</text>
</comment>
<dbReference type="EMBL" id="LDOT01000034">
    <property type="protein sequence ID" value="KLV03302.1"/>
    <property type="molecule type" value="Genomic_DNA"/>
</dbReference>
<dbReference type="AlphaFoldDB" id="A0A0J1JME4"/>
<dbReference type="PATRIC" id="fig|1195763.3.peg.4155"/>
<evidence type="ECO:0000313" key="2">
    <source>
        <dbReference type="Proteomes" id="UP000036097"/>
    </source>
</evidence>
<proteinExistence type="predicted"/>
<organism evidence="1 2">
    <name type="scientific">Photobacterium aquae</name>
    <dbReference type="NCBI Taxonomy" id="1195763"/>
    <lineage>
        <taxon>Bacteria</taxon>
        <taxon>Pseudomonadati</taxon>
        <taxon>Pseudomonadota</taxon>
        <taxon>Gammaproteobacteria</taxon>
        <taxon>Vibrionales</taxon>
        <taxon>Vibrionaceae</taxon>
        <taxon>Photobacterium</taxon>
    </lineage>
</organism>
<reference evidence="1 2" key="1">
    <citation type="submission" date="2015-05" db="EMBL/GenBank/DDBJ databases">
        <title>Photobacterium galathea sp. nov.</title>
        <authorList>
            <person name="Machado H."/>
            <person name="Gram L."/>
        </authorList>
    </citation>
    <scope>NUCLEOTIDE SEQUENCE [LARGE SCALE GENOMIC DNA]</scope>
    <source>
        <strain evidence="1 2">CGMCC 1.12159</strain>
    </source>
</reference>
<protein>
    <submittedName>
        <fullName evidence="1">Uncharacterized protein</fullName>
    </submittedName>
</protein>
<dbReference type="Proteomes" id="UP000036097">
    <property type="component" value="Unassembled WGS sequence"/>
</dbReference>
<gene>
    <name evidence="1" type="ORF">ABT56_19420</name>
</gene>